<protein>
    <submittedName>
        <fullName evidence="3">Acyl carrier protein</fullName>
    </submittedName>
</protein>
<dbReference type="SUPFAM" id="SSF47336">
    <property type="entry name" value="ACP-like"/>
    <property type="match status" value="1"/>
</dbReference>
<name>A0A8T8I3A0_9PSEU</name>
<sequence length="95" mass="10202">MGEFAMAVPDEPVRGDRDVVVKVVRSAFARALEAPEAELDPAGPLADLPGMESVRFLRAVAVLEEQLGVVIPDEALYGIGTLDELADWVLGEGRR</sequence>
<dbReference type="RefSeq" id="WP_204841301.1">
    <property type="nucleotide sequence ID" value="NZ_JAFBCL010000001.1"/>
</dbReference>
<dbReference type="Proteomes" id="UP000671828">
    <property type="component" value="Chromosome"/>
</dbReference>
<evidence type="ECO:0000259" key="1">
    <source>
        <dbReference type="PROSITE" id="PS50075"/>
    </source>
</evidence>
<accession>A0A8T8I3A0</accession>
<dbReference type="InterPro" id="IPR036736">
    <property type="entry name" value="ACP-like_sf"/>
</dbReference>
<proteinExistence type="predicted"/>
<evidence type="ECO:0000313" key="3">
    <source>
        <dbReference type="EMBL" id="QTR04464.1"/>
    </source>
</evidence>
<reference evidence="2 5" key="1">
    <citation type="submission" date="2021-01" db="EMBL/GenBank/DDBJ databases">
        <title>Sequencing the genomes of 1000 actinobacteria strains.</title>
        <authorList>
            <person name="Klenk H.-P."/>
        </authorList>
    </citation>
    <scope>NUCLEOTIDE SEQUENCE [LARGE SCALE GENOMIC DNA]</scope>
    <source>
        <strain evidence="2 5">DSM 44581</strain>
    </source>
</reference>
<organism evidence="3 4">
    <name type="scientific">Saccharothrix algeriensis</name>
    <dbReference type="NCBI Taxonomy" id="173560"/>
    <lineage>
        <taxon>Bacteria</taxon>
        <taxon>Bacillati</taxon>
        <taxon>Actinomycetota</taxon>
        <taxon>Actinomycetes</taxon>
        <taxon>Pseudonocardiales</taxon>
        <taxon>Pseudonocardiaceae</taxon>
        <taxon>Saccharothrix</taxon>
    </lineage>
</organism>
<dbReference type="EMBL" id="JAFBCL010000001">
    <property type="protein sequence ID" value="MBM7810311.1"/>
    <property type="molecule type" value="Genomic_DNA"/>
</dbReference>
<reference evidence="3" key="2">
    <citation type="submission" date="2021-04" db="EMBL/GenBank/DDBJ databases">
        <title>Saccharothrix algeriensis WGS.</title>
        <authorList>
            <person name="Stuskova K."/>
            <person name="Hakalova E."/>
            <person name="Tebbal A.B."/>
            <person name="Eichmeier A."/>
        </authorList>
    </citation>
    <scope>NUCLEOTIDE SEQUENCE</scope>
    <source>
        <strain evidence="3">NRRL B-24137</strain>
    </source>
</reference>
<dbReference type="Gene3D" id="1.10.1200.10">
    <property type="entry name" value="ACP-like"/>
    <property type="match status" value="1"/>
</dbReference>
<dbReference type="Pfam" id="PF00550">
    <property type="entry name" value="PP-binding"/>
    <property type="match status" value="1"/>
</dbReference>
<dbReference type="InterPro" id="IPR009081">
    <property type="entry name" value="PP-bd_ACP"/>
</dbReference>
<dbReference type="PROSITE" id="PS50075">
    <property type="entry name" value="CARRIER"/>
    <property type="match status" value="1"/>
</dbReference>
<dbReference type="EMBL" id="CP072788">
    <property type="protein sequence ID" value="QTR04464.1"/>
    <property type="molecule type" value="Genomic_DNA"/>
</dbReference>
<evidence type="ECO:0000313" key="5">
    <source>
        <dbReference type="Proteomes" id="UP001195724"/>
    </source>
</evidence>
<dbReference type="Proteomes" id="UP001195724">
    <property type="component" value="Unassembled WGS sequence"/>
</dbReference>
<evidence type="ECO:0000313" key="2">
    <source>
        <dbReference type="EMBL" id="MBM7810311.1"/>
    </source>
</evidence>
<feature type="domain" description="Carrier" evidence="1">
    <location>
        <begin position="15"/>
        <end position="93"/>
    </location>
</feature>
<keyword evidence="5" id="KW-1185">Reference proteome</keyword>
<evidence type="ECO:0000313" key="4">
    <source>
        <dbReference type="Proteomes" id="UP000671828"/>
    </source>
</evidence>
<dbReference type="AlphaFoldDB" id="A0A8T8I3A0"/>
<gene>
    <name evidence="3" type="ORF">J7S33_06155</name>
    <name evidence="2" type="ORF">JOE68_001176</name>
</gene>